<evidence type="ECO:0000313" key="9">
    <source>
        <dbReference type="EMBL" id="OGM00689.1"/>
    </source>
</evidence>
<organism evidence="9 10">
    <name type="scientific">Candidatus Uhrbacteria bacterium RIFOXYC2_FULL_47_19</name>
    <dbReference type="NCBI Taxonomy" id="1802424"/>
    <lineage>
        <taxon>Bacteria</taxon>
        <taxon>Candidatus Uhriibacteriota</taxon>
    </lineage>
</organism>
<dbReference type="Gene3D" id="1.10.8.60">
    <property type="match status" value="1"/>
</dbReference>
<dbReference type="STRING" id="1802424.A2480_04605"/>
<reference evidence="9 10" key="1">
    <citation type="journal article" date="2016" name="Nat. Commun.">
        <title>Thousands of microbial genomes shed light on interconnected biogeochemical processes in an aquifer system.</title>
        <authorList>
            <person name="Anantharaman K."/>
            <person name="Brown C.T."/>
            <person name="Hug L.A."/>
            <person name="Sharon I."/>
            <person name="Castelle C.J."/>
            <person name="Probst A.J."/>
            <person name="Thomas B.C."/>
            <person name="Singh A."/>
            <person name="Wilkins M.J."/>
            <person name="Karaoz U."/>
            <person name="Brodie E.L."/>
            <person name="Williams K.H."/>
            <person name="Hubbard S.S."/>
            <person name="Banfield J.F."/>
        </authorList>
    </citation>
    <scope>NUCLEOTIDE SEQUENCE [LARGE SCALE GENOMIC DNA]</scope>
</reference>
<dbReference type="InterPro" id="IPR027417">
    <property type="entry name" value="P-loop_NTPase"/>
</dbReference>
<dbReference type="AlphaFoldDB" id="A0A1F7WE57"/>
<keyword evidence="5" id="KW-0239">DNA-directed DNA polymerase</keyword>
<evidence type="ECO:0000256" key="4">
    <source>
        <dbReference type="ARBA" id="ARBA00022705"/>
    </source>
</evidence>
<dbReference type="GO" id="GO:0003887">
    <property type="term" value="F:DNA-directed DNA polymerase activity"/>
    <property type="evidence" value="ECO:0007669"/>
    <property type="project" value="UniProtKB-KW"/>
</dbReference>
<dbReference type="Pfam" id="PF21694">
    <property type="entry name" value="DNA_pol3_delta_C"/>
    <property type="match status" value="1"/>
</dbReference>
<keyword evidence="3" id="KW-0548">Nucleotidyltransferase</keyword>
<evidence type="ECO:0000256" key="2">
    <source>
        <dbReference type="ARBA" id="ARBA00022679"/>
    </source>
</evidence>
<sequence>MRFLICGSDIFRSRKKLALIRERFKQTRDPSGLNTDIFRAGDRTSVELAEAILTYPFLGERKMIIADGFLSHNKADQEVILSALQRQPETTVAVFYEPTDLANLSGSPLLPFLINDRFTEEFKSLVGEQVTGFIASECENYGLKIEIRACTELAQATGADSWRLVQEISKLCSFAAARGEQVISTSMIKELVVGTNEESIFDFLDACFDGRSRRAIPLLDRLIQSGVNDLQILAMLQRQLRILIGARDLLNRGISDRQTIAGKLGVHPYPAGKAIASVQQLQLTDLKKASTELVEIERRFKSGTGKLLAELTLFACSVQQPRRP</sequence>
<dbReference type="InterPro" id="IPR048466">
    <property type="entry name" value="DNA_pol3_delta-like_C"/>
</dbReference>
<evidence type="ECO:0000256" key="5">
    <source>
        <dbReference type="ARBA" id="ARBA00022932"/>
    </source>
</evidence>
<dbReference type="PANTHER" id="PTHR34388:SF1">
    <property type="entry name" value="DNA POLYMERASE III SUBUNIT DELTA"/>
    <property type="match status" value="1"/>
</dbReference>
<dbReference type="InterPro" id="IPR005790">
    <property type="entry name" value="DNA_polIII_delta"/>
</dbReference>
<evidence type="ECO:0000256" key="7">
    <source>
        <dbReference type="ARBA" id="ARBA00049244"/>
    </source>
</evidence>
<dbReference type="Gene3D" id="3.40.50.300">
    <property type="entry name" value="P-loop containing nucleotide triphosphate hydrolases"/>
    <property type="match status" value="1"/>
</dbReference>
<feature type="domain" description="DNA polymerase III delta subunit-like C-terminal" evidence="8">
    <location>
        <begin position="197"/>
        <end position="312"/>
    </location>
</feature>
<keyword evidence="4" id="KW-0235">DNA replication</keyword>
<comment type="catalytic activity">
    <reaction evidence="7">
        <text>DNA(n) + a 2'-deoxyribonucleoside 5'-triphosphate = DNA(n+1) + diphosphate</text>
        <dbReference type="Rhea" id="RHEA:22508"/>
        <dbReference type="Rhea" id="RHEA-COMP:17339"/>
        <dbReference type="Rhea" id="RHEA-COMP:17340"/>
        <dbReference type="ChEBI" id="CHEBI:33019"/>
        <dbReference type="ChEBI" id="CHEBI:61560"/>
        <dbReference type="ChEBI" id="CHEBI:173112"/>
        <dbReference type="EC" id="2.7.7.7"/>
    </reaction>
</comment>
<proteinExistence type="inferred from homology"/>
<dbReference type="SUPFAM" id="SSF48019">
    <property type="entry name" value="post-AAA+ oligomerization domain-like"/>
    <property type="match status" value="1"/>
</dbReference>
<name>A0A1F7WE57_9BACT</name>
<dbReference type="EC" id="2.7.7.7" evidence="1"/>
<evidence type="ECO:0000256" key="3">
    <source>
        <dbReference type="ARBA" id="ARBA00022695"/>
    </source>
</evidence>
<evidence type="ECO:0000256" key="1">
    <source>
        <dbReference type="ARBA" id="ARBA00012417"/>
    </source>
</evidence>
<comment type="caution">
    <text evidence="9">The sequence shown here is derived from an EMBL/GenBank/DDBJ whole genome shotgun (WGS) entry which is preliminary data.</text>
</comment>
<comment type="similarity">
    <text evidence="6">Belongs to the DNA polymerase HolA subunit family.</text>
</comment>
<dbReference type="Proteomes" id="UP000176988">
    <property type="component" value="Unassembled WGS sequence"/>
</dbReference>
<evidence type="ECO:0000256" key="6">
    <source>
        <dbReference type="ARBA" id="ARBA00034754"/>
    </source>
</evidence>
<protein>
    <recommendedName>
        <fullName evidence="1">DNA-directed DNA polymerase</fullName>
        <ecNumber evidence="1">2.7.7.7</ecNumber>
    </recommendedName>
</protein>
<dbReference type="SUPFAM" id="SSF52540">
    <property type="entry name" value="P-loop containing nucleoside triphosphate hydrolases"/>
    <property type="match status" value="1"/>
</dbReference>
<dbReference type="GO" id="GO:0003677">
    <property type="term" value="F:DNA binding"/>
    <property type="evidence" value="ECO:0007669"/>
    <property type="project" value="InterPro"/>
</dbReference>
<dbReference type="GO" id="GO:0009360">
    <property type="term" value="C:DNA polymerase III complex"/>
    <property type="evidence" value="ECO:0007669"/>
    <property type="project" value="TreeGrafter"/>
</dbReference>
<evidence type="ECO:0000313" key="10">
    <source>
        <dbReference type="Proteomes" id="UP000176988"/>
    </source>
</evidence>
<dbReference type="GO" id="GO:0006261">
    <property type="term" value="P:DNA-templated DNA replication"/>
    <property type="evidence" value="ECO:0007669"/>
    <property type="project" value="TreeGrafter"/>
</dbReference>
<evidence type="ECO:0000259" key="8">
    <source>
        <dbReference type="Pfam" id="PF21694"/>
    </source>
</evidence>
<gene>
    <name evidence="9" type="ORF">A2480_04605</name>
</gene>
<accession>A0A1F7WE57</accession>
<dbReference type="PANTHER" id="PTHR34388">
    <property type="entry name" value="DNA POLYMERASE III SUBUNIT DELTA"/>
    <property type="match status" value="1"/>
</dbReference>
<dbReference type="NCBIfam" id="TIGR01128">
    <property type="entry name" value="holA"/>
    <property type="match status" value="1"/>
</dbReference>
<keyword evidence="2" id="KW-0808">Transferase</keyword>
<dbReference type="Gene3D" id="1.20.272.10">
    <property type="match status" value="1"/>
</dbReference>
<dbReference type="InterPro" id="IPR008921">
    <property type="entry name" value="DNA_pol3_clamp-load_cplx_C"/>
</dbReference>
<dbReference type="EMBL" id="MGFG01000026">
    <property type="protein sequence ID" value="OGM00689.1"/>
    <property type="molecule type" value="Genomic_DNA"/>
</dbReference>